<evidence type="ECO:0000256" key="5">
    <source>
        <dbReference type="SAM" id="Phobius"/>
    </source>
</evidence>
<accession>A0A494Y8W6</accession>
<feature type="transmembrane region" description="Helical" evidence="5">
    <location>
        <begin position="44"/>
        <end position="67"/>
    </location>
</feature>
<comment type="caution">
    <text evidence="7">The sequence shown here is derived from an EMBL/GenBank/DDBJ whole genome shotgun (WGS) entry which is preliminary data.</text>
</comment>
<evidence type="ECO:0000256" key="3">
    <source>
        <dbReference type="ARBA" id="ARBA00022989"/>
    </source>
</evidence>
<protein>
    <submittedName>
        <fullName evidence="7">DUF4149 domain-containing protein</fullName>
    </submittedName>
</protein>
<keyword evidence="3 5" id="KW-1133">Transmembrane helix</keyword>
<feature type="transmembrane region" description="Helical" evidence="5">
    <location>
        <begin position="87"/>
        <end position="105"/>
    </location>
</feature>
<evidence type="ECO:0000256" key="2">
    <source>
        <dbReference type="ARBA" id="ARBA00022692"/>
    </source>
</evidence>
<keyword evidence="4 5" id="KW-0472">Membrane</keyword>
<sequence length="167" mass="18008">MPQRLFNLISTIWVGSLLTTGYLVAPTLFALLSETDAGRVAANLFHTQAYVSVVSGIVLLLIANRVLRMRDAGASSIEIGAQALRRARRVIIAMIACTLVGYFALQPWMNALRIAAQTAGTDISHSAYKTQFGALHGVSMVFYLLESVLGVWLVCMRGVRASVIAPA</sequence>
<feature type="domain" description="TMEM205-like" evidence="6">
    <location>
        <begin position="10"/>
        <end position="113"/>
    </location>
</feature>
<dbReference type="Proteomes" id="UP000270342">
    <property type="component" value="Unassembled WGS sequence"/>
</dbReference>
<evidence type="ECO:0000256" key="4">
    <source>
        <dbReference type="ARBA" id="ARBA00023136"/>
    </source>
</evidence>
<evidence type="ECO:0000256" key="1">
    <source>
        <dbReference type="ARBA" id="ARBA00004370"/>
    </source>
</evidence>
<dbReference type="Pfam" id="PF13664">
    <property type="entry name" value="DUF4149"/>
    <property type="match status" value="1"/>
</dbReference>
<dbReference type="InterPro" id="IPR025423">
    <property type="entry name" value="TMEM205-like"/>
</dbReference>
<reference evidence="7 8" key="1">
    <citation type="submission" date="2018-10" db="EMBL/GenBank/DDBJ databases">
        <title>Robbsia sp. DHC34, isolated from soil.</title>
        <authorList>
            <person name="Gao Z.-H."/>
            <person name="Qiu L.-H."/>
        </authorList>
    </citation>
    <scope>NUCLEOTIDE SEQUENCE [LARGE SCALE GENOMIC DNA]</scope>
    <source>
        <strain evidence="7 8">DHC34</strain>
    </source>
</reference>
<evidence type="ECO:0000313" key="8">
    <source>
        <dbReference type="Proteomes" id="UP000270342"/>
    </source>
</evidence>
<dbReference type="GO" id="GO:0016020">
    <property type="term" value="C:membrane"/>
    <property type="evidence" value="ECO:0007669"/>
    <property type="project" value="UniProtKB-SubCell"/>
</dbReference>
<proteinExistence type="predicted"/>
<dbReference type="OrthoDB" id="5797290at2"/>
<organism evidence="7 8">
    <name type="scientific">Pararobbsia silviterrae</name>
    <dbReference type="NCBI Taxonomy" id="1792498"/>
    <lineage>
        <taxon>Bacteria</taxon>
        <taxon>Pseudomonadati</taxon>
        <taxon>Pseudomonadota</taxon>
        <taxon>Betaproteobacteria</taxon>
        <taxon>Burkholderiales</taxon>
        <taxon>Burkholderiaceae</taxon>
        <taxon>Pararobbsia</taxon>
    </lineage>
</organism>
<feature type="transmembrane region" description="Helical" evidence="5">
    <location>
        <begin position="12"/>
        <end position="32"/>
    </location>
</feature>
<comment type="subcellular location">
    <subcellularLocation>
        <location evidence="1">Membrane</location>
    </subcellularLocation>
</comment>
<gene>
    <name evidence="7" type="ORF">D7S86_08470</name>
</gene>
<keyword evidence="8" id="KW-1185">Reference proteome</keyword>
<keyword evidence="2 5" id="KW-0812">Transmembrane</keyword>
<dbReference type="EMBL" id="RBZU01000003">
    <property type="protein sequence ID" value="RKP56756.1"/>
    <property type="molecule type" value="Genomic_DNA"/>
</dbReference>
<dbReference type="RefSeq" id="WP_121086058.1">
    <property type="nucleotide sequence ID" value="NZ_RBZU01000003.1"/>
</dbReference>
<evidence type="ECO:0000259" key="6">
    <source>
        <dbReference type="Pfam" id="PF13664"/>
    </source>
</evidence>
<feature type="transmembrane region" description="Helical" evidence="5">
    <location>
        <begin position="134"/>
        <end position="155"/>
    </location>
</feature>
<name>A0A494Y8W6_9BURK</name>
<dbReference type="AlphaFoldDB" id="A0A494Y8W6"/>
<evidence type="ECO:0000313" key="7">
    <source>
        <dbReference type="EMBL" id="RKP56756.1"/>
    </source>
</evidence>